<feature type="chain" id="PRO_5002523080" evidence="2">
    <location>
        <begin position="21"/>
        <end position="525"/>
    </location>
</feature>
<organism evidence="4">
    <name type="scientific">Neospora caninum (strain Liverpool)</name>
    <dbReference type="NCBI Taxonomy" id="572307"/>
    <lineage>
        <taxon>Eukaryota</taxon>
        <taxon>Sar</taxon>
        <taxon>Alveolata</taxon>
        <taxon>Apicomplexa</taxon>
        <taxon>Conoidasida</taxon>
        <taxon>Coccidia</taxon>
        <taxon>Eucoccidiorida</taxon>
        <taxon>Eimeriorina</taxon>
        <taxon>Sarcocystidae</taxon>
        <taxon>Neospora</taxon>
    </lineage>
</organism>
<feature type="compositionally biased region" description="Basic residues" evidence="1">
    <location>
        <begin position="113"/>
        <end position="129"/>
    </location>
</feature>
<evidence type="ECO:0000313" key="4">
    <source>
        <dbReference type="EMBL" id="CEL65449.1"/>
    </source>
</evidence>
<evidence type="ECO:0000256" key="1">
    <source>
        <dbReference type="SAM" id="MobiDB-lite"/>
    </source>
</evidence>
<dbReference type="Gene3D" id="3.30.200.20">
    <property type="entry name" value="Phosphorylase Kinase, domain 1"/>
    <property type="match status" value="1"/>
</dbReference>
<dbReference type="GO" id="GO:0016301">
    <property type="term" value="F:kinase activity"/>
    <property type="evidence" value="ECO:0007669"/>
    <property type="project" value="UniProtKB-KW"/>
</dbReference>
<gene>
    <name evidence="4" type="ORF">BN1204_012920</name>
</gene>
<keyword evidence="2" id="KW-0732">Signal</keyword>
<keyword evidence="4" id="KW-0808">Transferase</keyword>
<dbReference type="EMBL" id="LN714479">
    <property type="protein sequence ID" value="CEL65449.1"/>
    <property type="molecule type" value="Genomic_DNA"/>
</dbReference>
<protein>
    <submittedName>
        <fullName evidence="4">Rhoptry kinase family protein ROP40 (Incomplete catalytic triad), putative</fullName>
    </submittedName>
</protein>
<evidence type="ECO:0000259" key="3">
    <source>
        <dbReference type="Pfam" id="PF14531"/>
    </source>
</evidence>
<sequence length="525" mass="57898">MRHSLCFSIFALECLVLLLTFQWFDHFERATATALRSKTYQALGFAEGSDSETQHEEAASGDTPLVGGARPRKRSPLSRLGSFFRRRGGRRGNVEGDSQGASEEGEQLLGHPSHTHTRGGLRFGRKKQNTPHEAMVKSLHKFLSKNVVEAMSLEDFVAELGVDHRAIQPPFFRKGEGASRAVGYFAEQQKPEVSEETRKTLEAVEPVLPAGQPLSFHTTYDRKGSYFKRGSLFHRDFFEFFIDGQPFDLRILPLPSGEEGEATLERYKKELENERSVRLQFDVGSAQRVVEAFHCHIPFQVLQFTSDRKVVSLGLDLKMPNIVLIYPGTRGTLGQLFPLIHQAAQNQKTAPAALAARLSVTVQAIKLVAVTSGRGILVSNISPENFFPSRDGILYFGGFSSKVAANKLYYETEGGALVEEPPNVTSRGRRFTAEDNAADLGRTLFGLWCGGSLPEDEPSGRADVDFSNCGTDLPDPVKKLIMGVSGSHGRAPLSASQVLDTPNYQELRRLEKEVSQSVAVRSVVG</sequence>
<reference evidence="4" key="1">
    <citation type="journal article" date="2015" name="PLoS ONE">
        <title>Comprehensive Evaluation of Toxoplasma gondii VEG and Neospora caninum LIV Genomes with Tachyzoite Stage Transcriptome and Proteome Defines Novel Transcript Features.</title>
        <authorList>
            <person name="Ramaprasad A."/>
            <person name="Mourier T."/>
            <person name="Naeem R."/>
            <person name="Malas T.B."/>
            <person name="Moussa E."/>
            <person name="Panigrahi A."/>
            <person name="Vermont S.J."/>
            <person name="Otto T.D."/>
            <person name="Wastling J."/>
            <person name="Pain A."/>
        </authorList>
    </citation>
    <scope>NUCLEOTIDE SEQUENCE</scope>
    <source>
        <strain evidence="4">Liverpool</strain>
    </source>
</reference>
<feature type="domain" description="Rhoptry Protein kinase-like" evidence="3">
    <location>
        <begin position="282"/>
        <end position="483"/>
    </location>
</feature>
<dbReference type="AlphaFoldDB" id="A0A0F7U6K9"/>
<dbReference type="Pfam" id="PF14531">
    <property type="entry name" value="Kinase-like"/>
    <property type="match status" value="1"/>
</dbReference>
<feature type="signal peptide" evidence="2">
    <location>
        <begin position="1"/>
        <end position="20"/>
    </location>
</feature>
<dbReference type="Gene3D" id="1.10.510.10">
    <property type="entry name" value="Transferase(Phosphotransferase) domain 1"/>
    <property type="match status" value="1"/>
</dbReference>
<evidence type="ECO:0000256" key="2">
    <source>
        <dbReference type="SAM" id="SignalP"/>
    </source>
</evidence>
<proteinExistence type="predicted"/>
<accession>A0A0F7U6K9</accession>
<name>A0A0F7U6K9_NEOCL</name>
<keyword evidence="4" id="KW-0418">Kinase</keyword>
<dbReference type="InterPro" id="IPR027916">
    <property type="entry name" value="Kinase-like_dom_ROP"/>
</dbReference>
<feature type="region of interest" description="Disordered" evidence="1">
    <location>
        <begin position="46"/>
        <end position="129"/>
    </location>
</feature>